<evidence type="ECO:0000313" key="7">
    <source>
        <dbReference type="Proteomes" id="UP000799439"/>
    </source>
</evidence>
<dbReference type="PANTHER" id="PTHR33337">
    <property type="entry name" value="GFA DOMAIN-CONTAINING PROTEIN"/>
    <property type="match status" value="1"/>
</dbReference>
<keyword evidence="3" id="KW-0862">Zinc</keyword>
<dbReference type="EMBL" id="ML996093">
    <property type="protein sequence ID" value="KAF2148604.1"/>
    <property type="molecule type" value="Genomic_DNA"/>
</dbReference>
<dbReference type="Proteomes" id="UP000799439">
    <property type="component" value="Unassembled WGS sequence"/>
</dbReference>
<evidence type="ECO:0000256" key="1">
    <source>
        <dbReference type="ARBA" id="ARBA00005495"/>
    </source>
</evidence>
<comment type="similarity">
    <text evidence="1">Belongs to the Gfa family.</text>
</comment>
<dbReference type="PROSITE" id="PS51891">
    <property type="entry name" value="CENP_V_GFA"/>
    <property type="match status" value="1"/>
</dbReference>
<sequence>MADANIPLPSEGAKGVQSDGRATATCFCGAVQLLLPVEGPDLIATFVCNCTDDHKIHASAFASNFVVNESATTHVRGKDKLTQYGQSKTIATGNTMTNHFCSICGTLMYRVSSGYPGKLIPRIGTVDDFSVQSNQLRPKVEQFAKDRMAWFKGVEGAEVHEGNFYTGEKN</sequence>
<dbReference type="GO" id="GO:0016846">
    <property type="term" value="F:carbon-sulfur lyase activity"/>
    <property type="evidence" value="ECO:0007669"/>
    <property type="project" value="InterPro"/>
</dbReference>
<dbReference type="PANTHER" id="PTHR33337:SF8">
    <property type="entry name" value="CENP-V_GFA DOMAIN-CONTAINING PROTEIN"/>
    <property type="match status" value="1"/>
</dbReference>
<dbReference type="InterPro" id="IPR006913">
    <property type="entry name" value="CENP-V/GFA"/>
</dbReference>
<evidence type="ECO:0000313" key="6">
    <source>
        <dbReference type="EMBL" id="KAF2148604.1"/>
    </source>
</evidence>
<gene>
    <name evidence="6" type="ORF">K461DRAFT_248148</name>
</gene>
<evidence type="ECO:0000256" key="3">
    <source>
        <dbReference type="ARBA" id="ARBA00022833"/>
    </source>
</evidence>
<evidence type="ECO:0000256" key="2">
    <source>
        <dbReference type="ARBA" id="ARBA00022723"/>
    </source>
</evidence>
<accession>A0A9P4MG54</accession>
<dbReference type="SUPFAM" id="SSF51316">
    <property type="entry name" value="Mss4-like"/>
    <property type="match status" value="1"/>
</dbReference>
<comment type="caution">
    <text evidence="6">The sequence shown here is derived from an EMBL/GenBank/DDBJ whole genome shotgun (WGS) entry which is preliminary data.</text>
</comment>
<evidence type="ECO:0000256" key="4">
    <source>
        <dbReference type="ARBA" id="ARBA00023239"/>
    </source>
</evidence>
<name>A0A9P4MG54_9PEZI</name>
<dbReference type="Gene3D" id="3.90.1590.10">
    <property type="entry name" value="glutathione-dependent formaldehyde- activating enzyme (gfa)"/>
    <property type="match status" value="1"/>
</dbReference>
<evidence type="ECO:0000259" key="5">
    <source>
        <dbReference type="PROSITE" id="PS51891"/>
    </source>
</evidence>
<feature type="domain" description="CENP-V/GFA" evidence="5">
    <location>
        <begin position="18"/>
        <end position="144"/>
    </location>
</feature>
<proteinExistence type="inferred from homology"/>
<dbReference type="OrthoDB" id="428768at2759"/>
<organism evidence="6 7">
    <name type="scientific">Myriangium duriaei CBS 260.36</name>
    <dbReference type="NCBI Taxonomy" id="1168546"/>
    <lineage>
        <taxon>Eukaryota</taxon>
        <taxon>Fungi</taxon>
        <taxon>Dikarya</taxon>
        <taxon>Ascomycota</taxon>
        <taxon>Pezizomycotina</taxon>
        <taxon>Dothideomycetes</taxon>
        <taxon>Dothideomycetidae</taxon>
        <taxon>Myriangiales</taxon>
        <taxon>Myriangiaceae</taxon>
        <taxon>Myriangium</taxon>
    </lineage>
</organism>
<keyword evidence="7" id="KW-1185">Reference proteome</keyword>
<keyword evidence="2" id="KW-0479">Metal-binding</keyword>
<keyword evidence="4" id="KW-0456">Lyase</keyword>
<dbReference type="AlphaFoldDB" id="A0A9P4MG54"/>
<dbReference type="Pfam" id="PF04828">
    <property type="entry name" value="GFA"/>
    <property type="match status" value="1"/>
</dbReference>
<protein>
    <recommendedName>
        <fullName evidence="5">CENP-V/GFA domain-containing protein</fullName>
    </recommendedName>
</protein>
<dbReference type="GO" id="GO:0046872">
    <property type="term" value="F:metal ion binding"/>
    <property type="evidence" value="ECO:0007669"/>
    <property type="project" value="UniProtKB-KW"/>
</dbReference>
<reference evidence="6" key="1">
    <citation type="journal article" date="2020" name="Stud. Mycol.">
        <title>101 Dothideomycetes genomes: a test case for predicting lifestyles and emergence of pathogens.</title>
        <authorList>
            <person name="Haridas S."/>
            <person name="Albert R."/>
            <person name="Binder M."/>
            <person name="Bloem J."/>
            <person name="Labutti K."/>
            <person name="Salamov A."/>
            <person name="Andreopoulos B."/>
            <person name="Baker S."/>
            <person name="Barry K."/>
            <person name="Bills G."/>
            <person name="Bluhm B."/>
            <person name="Cannon C."/>
            <person name="Castanera R."/>
            <person name="Culley D."/>
            <person name="Daum C."/>
            <person name="Ezra D."/>
            <person name="Gonzalez J."/>
            <person name="Henrissat B."/>
            <person name="Kuo A."/>
            <person name="Liang C."/>
            <person name="Lipzen A."/>
            <person name="Lutzoni F."/>
            <person name="Magnuson J."/>
            <person name="Mondo S."/>
            <person name="Nolan M."/>
            <person name="Ohm R."/>
            <person name="Pangilinan J."/>
            <person name="Park H.-J."/>
            <person name="Ramirez L."/>
            <person name="Alfaro M."/>
            <person name="Sun H."/>
            <person name="Tritt A."/>
            <person name="Yoshinaga Y."/>
            <person name="Zwiers L.-H."/>
            <person name="Turgeon B."/>
            <person name="Goodwin S."/>
            <person name="Spatafora J."/>
            <person name="Crous P."/>
            <person name="Grigoriev I."/>
        </authorList>
    </citation>
    <scope>NUCLEOTIDE SEQUENCE</scope>
    <source>
        <strain evidence="6">CBS 260.36</strain>
    </source>
</reference>
<dbReference type="InterPro" id="IPR011057">
    <property type="entry name" value="Mss4-like_sf"/>
</dbReference>